<sequence length="99" mass="11751">MRNRTDALFHTIFIYMNDQIQVPFLGDAISEFDHLAEFPCGIHMQDREGRWRRIKRLPRQMQHHHGILADGKQHHRIAALGGHFPDDTDAFRFQTTEMR</sequence>
<comment type="caution">
    <text evidence="1">The sequence shown here is derived from an EMBL/GenBank/DDBJ whole genome shotgun (WGS) entry which is preliminary data.</text>
</comment>
<evidence type="ECO:0000313" key="2">
    <source>
        <dbReference type="Proteomes" id="UP000325187"/>
    </source>
</evidence>
<dbReference type="Proteomes" id="UP000325187">
    <property type="component" value="Unassembled WGS sequence"/>
</dbReference>
<dbReference type="AlphaFoldDB" id="A0A5A7MX65"/>
<keyword evidence="2" id="KW-1185">Reference proteome</keyword>
<accession>A0A5A7MX65</accession>
<dbReference type="EMBL" id="BKCM01000005">
    <property type="protein sequence ID" value="GER00663.1"/>
    <property type="molecule type" value="Genomic_DNA"/>
</dbReference>
<evidence type="ECO:0000313" key="1">
    <source>
        <dbReference type="EMBL" id="GER00663.1"/>
    </source>
</evidence>
<organism evidence="1 2">
    <name type="scientific">Iodidimonas gelatinilytica</name>
    <dbReference type="NCBI Taxonomy" id="1236966"/>
    <lineage>
        <taxon>Bacteria</taxon>
        <taxon>Pseudomonadati</taxon>
        <taxon>Pseudomonadota</taxon>
        <taxon>Alphaproteobacteria</taxon>
        <taxon>Iodidimonadales</taxon>
        <taxon>Iodidimonadaceae</taxon>
        <taxon>Iodidimonas</taxon>
    </lineage>
</organism>
<proteinExistence type="predicted"/>
<reference evidence="1 2" key="1">
    <citation type="submission" date="2019-09" db="EMBL/GenBank/DDBJ databases">
        <title>NBRP : Genome information of microbial organism related human and environment.</title>
        <authorList>
            <person name="Hattori M."/>
            <person name="Oshima K."/>
            <person name="Inaba H."/>
            <person name="Suda W."/>
            <person name="Sakamoto M."/>
            <person name="Iino T."/>
            <person name="Kitahara M."/>
            <person name="Oshida Y."/>
            <person name="Iida T."/>
            <person name="Kudo T."/>
            <person name="Itoh T."/>
            <person name="Ohkuma M."/>
        </authorList>
    </citation>
    <scope>NUCLEOTIDE SEQUENCE [LARGE SCALE GENOMIC DNA]</scope>
    <source>
        <strain evidence="1 2">Mie-1</strain>
    </source>
</reference>
<gene>
    <name evidence="1" type="ORF">JCM17845_12860</name>
</gene>
<protein>
    <submittedName>
        <fullName evidence="1">Uncharacterized protein</fullName>
    </submittedName>
</protein>
<name>A0A5A7MX65_9PROT</name>